<protein>
    <submittedName>
        <fullName evidence="2">Uncharacterized protein</fullName>
    </submittedName>
</protein>
<gene>
    <name evidence="2" type="ORF">ACJMK2_016337</name>
</gene>
<organism evidence="2 3">
    <name type="scientific">Sinanodonta woodiana</name>
    <name type="common">Chinese pond mussel</name>
    <name type="synonym">Anodonta woodiana</name>
    <dbReference type="NCBI Taxonomy" id="1069815"/>
    <lineage>
        <taxon>Eukaryota</taxon>
        <taxon>Metazoa</taxon>
        <taxon>Spiralia</taxon>
        <taxon>Lophotrochozoa</taxon>
        <taxon>Mollusca</taxon>
        <taxon>Bivalvia</taxon>
        <taxon>Autobranchia</taxon>
        <taxon>Heteroconchia</taxon>
        <taxon>Palaeoheterodonta</taxon>
        <taxon>Unionida</taxon>
        <taxon>Unionoidea</taxon>
        <taxon>Unionidae</taxon>
        <taxon>Unioninae</taxon>
        <taxon>Sinanodonta</taxon>
    </lineage>
</organism>
<dbReference type="Proteomes" id="UP001634394">
    <property type="component" value="Unassembled WGS sequence"/>
</dbReference>
<keyword evidence="3" id="KW-1185">Reference proteome</keyword>
<accession>A0ABD3UTB6</accession>
<sequence>MDGMRRSASFSSGLLPSDEQKILKKWGFIKRALIVAHIIDPLIEKGVFTPDQWISLKNKPAPEPEKTEEFLYHLLKSKPETYGIFLSTLACYGYGHVANELEGHGSNNVNRTLSDLSQRKTVGRPKGIYKTYIQDKSIQISTGAAADGEVSDPRNGASSYFGGSASGSISSDGMNDGGGRVRVTDMMKMKEDITNELREIKVELEKQRSEDKLSIKDLERKHAELQSNFQSLEKSKEKLVVQFSDCQEKVENLKVELNRKQSELSKLHMENNKLNLELERRSADVRKRFEDREVERDELAKQLEKKNEEYKHLQTKLASVKSEHEDRLNRLKNVTKSKVMIEKELQAVKNEKGALEERLKQHNNIVRELQKASDAKIEELKKTIEEERLTLEKKKALLKQKEQECLEMEKKLLSTQKENESLKEMNANLKQRMESAEEQTKFLRMRQEFLSSPVHRHLRNTKKPVITRVTK</sequence>
<dbReference type="CDD" id="cd01671">
    <property type="entry name" value="CARD"/>
    <property type="match status" value="1"/>
</dbReference>
<keyword evidence="1" id="KW-0175">Coiled coil</keyword>
<dbReference type="SUPFAM" id="SSF47986">
    <property type="entry name" value="DEATH domain"/>
    <property type="match status" value="1"/>
</dbReference>
<dbReference type="EMBL" id="JBJQND010000015">
    <property type="protein sequence ID" value="KAL3852719.1"/>
    <property type="molecule type" value="Genomic_DNA"/>
</dbReference>
<dbReference type="InterPro" id="IPR011029">
    <property type="entry name" value="DEATH-like_dom_sf"/>
</dbReference>
<dbReference type="Gene3D" id="1.10.533.10">
    <property type="entry name" value="Death Domain, Fas"/>
    <property type="match status" value="1"/>
</dbReference>
<comment type="caution">
    <text evidence="2">The sequence shown here is derived from an EMBL/GenBank/DDBJ whole genome shotgun (WGS) entry which is preliminary data.</text>
</comment>
<name>A0ABD3UTB6_SINWO</name>
<evidence type="ECO:0000313" key="3">
    <source>
        <dbReference type="Proteomes" id="UP001634394"/>
    </source>
</evidence>
<evidence type="ECO:0000256" key="1">
    <source>
        <dbReference type="SAM" id="Coils"/>
    </source>
</evidence>
<proteinExistence type="predicted"/>
<feature type="coiled-coil region" evidence="1">
    <location>
        <begin position="190"/>
        <end position="446"/>
    </location>
</feature>
<evidence type="ECO:0000313" key="2">
    <source>
        <dbReference type="EMBL" id="KAL3852719.1"/>
    </source>
</evidence>
<dbReference type="AlphaFoldDB" id="A0ABD3UTB6"/>
<dbReference type="Gene3D" id="1.10.287.1490">
    <property type="match status" value="1"/>
</dbReference>
<reference evidence="2 3" key="1">
    <citation type="submission" date="2024-11" db="EMBL/GenBank/DDBJ databases">
        <title>Chromosome-level genome assembly of the freshwater bivalve Anodonta woodiana.</title>
        <authorList>
            <person name="Chen X."/>
        </authorList>
    </citation>
    <scope>NUCLEOTIDE SEQUENCE [LARGE SCALE GENOMIC DNA]</scope>
    <source>
        <strain evidence="2">MN2024</strain>
        <tissue evidence="2">Gills</tissue>
    </source>
</reference>